<name>A0ABR7F3V9_9FIRM</name>
<comment type="similarity">
    <text evidence="2 5">Belongs to the acyl-CoA dehydrogenase family.</text>
</comment>
<dbReference type="Proteomes" id="UP000597877">
    <property type="component" value="Unassembled WGS sequence"/>
</dbReference>
<dbReference type="PROSITE" id="PS00072">
    <property type="entry name" value="ACYL_COA_DH_1"/>
    <property type="match status" value="1"/>
</dbReference>
<proteinExistence type="inferred from homology"/>
<comment type="cofactor">
    <cofactor evidence="1 5">
        <name>FAD</name>
        <dbReference type="ChEBI" id="CHEBI:57692"/>
    </cofactor>
</comment>
<dbReference type="Pfam" id="PF02771">
    <property type="entry name" value="Acyl-CoA_dh_N"/>
    <property type="match status" value="1"/>
</dbReference>
<comment type="caution">
    <text evidence="9">The sequence shown here is derived from an EMBL/GenBank/DDBJ whole genome shotgun (WGS) entry which is preliminary data.</text>
</comment>
<evidence type="ECO:0000259" key="7">
    <source>
        <dbReference type="Pfam" id="PF02770"/>
    </source>
</evidence>
<feature type="domain" description="Acyl-CoA dehydrogenase/oxidase N-terminal" evidence="8">
    <location>
        <begin position="7"/>
        <end position="118"/>
    </location>
</feature>
<dbReference type="InterPro" id="IPR009075">
    <property type="entry name" value="AcylCo_DH/oxidase_C"/>
</dbReference>
<dbReference type="PANTHER" id="PTHR43884">
    <property type="entry name" value="ACYL-COA DEHYDROGENASE"/>
    <property type="match status" value="1"/>
</dbReference>
<evidence type="ECO:0000259" key="8">
    <source>
        <dbReference type="Pfam" id="PF02771"/>
    </source>
</evidence>
<feature type="domain" description="Acyl-CoA oxidase/dehydrogenase middle" evidence="7">
    <location>
        <begin position="122"/>
        <end position="223"/>
    </location>
</feature>
<gene>
    <name evidence="9" type="ORF">H8S00_09830</name>
</gene>
<evidence type="ECO:0000313" key="10">
    <source>
        <dbReference type="Proteomes" id="UP000597877"/>
    </source>
</evidence>
<dbReference type="InterPro" id="IPR037069">
    <property type="entry name" value="AcylCoA_DH/ox_N_sf"/>
</dbReference>
<dbReference type="Gene3D" id="1.20.140.10">
    <property type="entry name" value="Butyryl-CoA Dehydrogenase, subunit A, domain 3"/>
    <property type="match status" value="1"/>
</dbReference>
<dbReference type="InterPro" id="IPR006089">
    <property type="entry name" value="Acyl-CoA_DH_CS"/>
</dbReference>
<dbReference type="SUPFAM" id="SSF56645">
    <property type="entry name" value="Acyl-CoA dehydrogenase NM domain-like"/>
    <property type="match status" value="1"/>
</dbReference>
<evidence type="ECO:0000313" key="9">
    <source>
        <dbReference type="EMBL" id="MBC5668282.1"/>
    </source>
</evidence>
<evidence type="ECO:0000256" key="3">
    <source>
        <dbReference type="ARBA" id="ARBA00022630"/>
    </source>
</evidence>
<keyword evidence="5" id="KW-0560">Oxidoreductase</keyword>
<dbReference type="Gene3D" id="1.10.540.10">
    <property type="entry name" value="Acyl-CoA dehydrogenase/oxidase, N-terminal domain"/>
    <property type="match status" value="1"/>
</dbReference>
<dbReference type="Pfam" id="PF00441">
    <property type="entry name" value="Acyl-CoA_dh_1"/>
    <property type="match status" value="1"/>
</dbReference>
<dbReference type="InterPro" id="IPR046373">
    <property type="entry name" value="Acyl-CoA_Oxase/DH_mid-dom_sf"/>
</dbReference>
<feature type="domain" description="Acyl-CoA dehydrogenase/oxidase C-terminal" evidence="6">
    <location>
        <begin position="235"/>
        <end position="383"/>
    </location>
</feature>
<evidence type="ECO:0000256" key="2">
    <source>
        <dbReference type="ARBA" id="ARBA00009347"/>
    </source>
</evidence>
<evidence type="ECO:0000256" key="1">
    <source>
        <dbReference type="ARBA" id="ARBA00001974"/>
    </source>
</evidence>
<evidence type="ECO:0000256" key="5">
    <source>
        <dbReference type="RuleBase" id="RU362125"/>
    </source>
</evidence>
<accession>A0ABR7F3V9</accession>
<dbReference type="Pfam" id="PF02770">
    <property type="entry name" value="Acyl-CoA_dh_M"/>
    <property type="match status" value="1"/>
</dbReference>
<keyword evidence="4 5" id="KW-0274">FAD</keyword>
<evidence type="ECO:0000256" key="4">
    <source>
        <dbReference type="ARBA" id="ARBA00022827"/>
    </source>
</evidence>
<dbReference type="InterPro" id="IPR009100">
    <property type="entry name" value="AcylCoA_DH/oxidase_NM_dom_sf"/>
</dbReference>
<reference evidence="9 10" key="1">
    <citation type="submission" date="2020-08" db="EMBL/GenBank/DDBJ databases">
        <title>Genome public.</title>
        <authorList>
            <person name="Liu C."/>
            <person name="Sun Q."/>
        </authorList>
    </citation>
    <scope>NUCLEOTIDE SEQUENCE [LARGE SCALE GENOMIC DNA]</scope>
    <source>
        <strain evidence="9 10">BX4</strain>
    </source>
</reference>
<dbReference type="SUPFAM" id="SSF47203">
    <property type="entry name" value="Acyl-CoA dehydrogenase C-terminal domain-like"/>
    <property type="match status" value="1"/>
</dbReference>
<keyword evidence="3 5" id="KW-0285">Flavoprotein</keyword>
<protein>
    <submittedName>
        <fullName evidence="9">Acyl-CoA dehydrogenase</fullName>
    </submittedName>
</protein>
<dbReference type="RefSeq" id="WP_021953886.1">
    <property type="nucleotide sequence ID" value="NZ_JACOOZ010000006.1"/>
</dbReference>
<dbReference type="InterPro" id="IPR036250">
    <property type="entry name" value="AcylCo_DH-like_C"/>
</dbReference>
<dbReference type="InterPro" id="IPR006091">
    <property type="entry name" value="Acyl-CoA_Oxase/DH_mid-dom"/>
</dbReference>
<dbReference type="CDD" id="cd01158">
    <property type="entry name" value="SCAD_SBCAD"/>
    <property type="match status" value="1"/>
</dbReference>
<dbReference type="EMBL" id="JACOOZ010000006">
    <property type="protein sequence ID" value="MBC5668282.1"/>
    <property type="molecule type" value="Genomic_DNA"/>
</dbReference>
<keyword evidence="10" id="KW-1185">Reference proteome</keyword>
<dbReference type="PIRSF" id="PIRSF016578">
    <property type="entry name" value="HsaA"/>
    <property type="match status" value="1"/>
</dbReference>
<evidence type="ECO:0000259" key="6">
    <source>
        <dbReference type="Pfam" id="PF00441"/>
    </source>
</evidence>
<dbReference type="PANTHER" id="PTHR43884:SF12">
    <property type="entry name" value="ISOVALERYL-COA DEHYDROGENASE, MITOCHONDRIAL-RELATED"/>
    <property type="match status" value="1"/>
</dbReference>
<organism evidence="9 10">
    <name type="scientific">Eubacterium segne</name>
    <dbReference type="NCBI Taxonomy" id="2763045"/>
    <lineage>
        <taxon>Bacteria</taxon>
        <taxon>Bacillati</taxon>
        <taxon>Bacillota</taxon>
        <taxon>Clostridia</taxon>
        <taxon>Eubacteriales</taxon>
        <taxon>Eubacteriaceae</taxon>
        <taxon>Eubacterium</taxon>
    </lineage>
</organism>
<dbReference type="InterPro" id="IPR013786">
    <property type="entry name" value="AcylCoA_DH/ox_N"/>
</dbReference>
<sequence length="385" mass="42312">MDFTLSKKHEMARTLFKEFAENEVKPLAQETDENEQFPVETVEKMAKYGFLGIPVPKEYGGQGCDPLTYVMCVEELSKVCGTTGVIVSAHTSLCIDPIMTFGTEEQKKKYVVPLAKGEKLGAFGLTEPGAGTDAQGQQTKAVFDEATNEWVLNGSKCFITNGKYADVYIVIAVTGKVEKRGRMMKEISAFIVEKGTPGFTFGTKEKKMGIRGSATYELIFEDCRIPAENLLGKKGKGFNIAMHTLDGGRIGIAAQALGLAEGALETTIDYVKERKQFGRSIGQFQNTQFQLADMATKVEAAKLLVYKAAMAKATQQTYSVEAAKAKLYAAEVAMEVTTKAVQLHGGYGYIREYDVERMMRDAKITEIYEGTSEVQRMVISANLLK</sequence>
<dbReference type="PROSITE" id="PS00073">
    <property type="entry name" value="ACYL_COA_DH_2"/>
    <property type="match status" value="1"/>
</dbReference>
<dbReference type="Gene3D" id="2.40.110.10">
    <property type="entry name" value="Butyryl-CoA Dehydrogenase, subunit A, domain 2"/>
    <property type="match status" value="1"/>
</dbReference>